<dbReference type="InterPro" id="IPR006084">
    <property type="entry name" value="XPG/Rad2"/>
</dbReference>
<feature type="compositionally biased region" description="Low complexity" evidence="1">
    <location>
        <begin position="828"/>
        <end position="842"/>
    </location>
</feature>
<dbReference type="OrthoDB" id="2959108at2759"/>
<keyword evidence="4" id="KW-1185">Reference proteome</keyword>
<dbReference type="CDD" id="cd09870">
    <property type="entry name" value="PIN_YEN1"/>
    <property type="match status" value="1"/>
</dbReference>
<reference evidence="3 4" key="1">
    <citation type="journal article" date="2012" name="Appl. Environ. Microbiol.">
        <title>Short-read sequencing for genomic analysis of the brown rot fungus Fibroporia radiculosa.</title>
        <authorList>
            <person name="Tang J.D."/>
            <person name="Perkins A.D."/>
            <person name="Sonstegard T.S."/>
            <person name="Schroeder S.G."/>
            <person name="Burgess S.C."/>
            <person name="Diehl S.V."/>
        </authorList>
    </citation>
    <scope>NUCLEOTIDE SEQUENCE [LARGE SCALE GENOMIC DNA]</scope>
    <source>
        <strain evidence="3 4">TFFH 294</strain>
    </source>
</reference>
<organism evidence="3 4">
    <name type="scientific">Fibroporia radiculosa</name>
    <dbReference type="NCBI Taxonomy" id="599839"/>
    <lineage>
        <taxon>Eukaryota</taxon>
        <taxon>Fungi</taxon>
        <taxon>Dikarya</taxon>
        <taxon>Basidiomycota</taxon>
        <taxon>Agaricomycotina</taxon>
        <taxon>Agaricomycetes</taxon>
        <taxon>Polyporales</taxon>
        <taxon>Fibroporiaceae</taxon>
        <taxon>Fibroporia</taxon>
    </lineage>
</organism>
<dbReference type="InterPro" id="IPR041177">
    <property type="entry name" value="GEN1_C"/>
</dbReference>
<dbReference type="AlphaFoldDB" id="J4HWE4"/>
<dbReference type="InterPro" id="IPR037316">
    <property type="entry name" value="Yen1_H3TH"/>
</dbReference>
<dbReference type="EMBL" id="HE797063">
    <property type="protein sequence ID" value="CCM02117.1"/>
    <property type="molecule type" value="Genomic_DNA"/>
</dbReference>
<feature type="domain" description="XPG-I" evidence="2">
    <location>
        <begin position="113"/>
        <end position="193"/>
    </location>
</feature>
<sequence>MGVAGLWDILRPAGETRSLTHLAVVDGFEANPQGVRGFRVGIDASIWFFHAAYGREGENPELRTLFFKCTRLMSAPFLPLFVFDGPKRPEVKRGKRISGKHHWMVQGMQRIIDAFGFEWRMAPGEAEAELAYLNRIGIIDAVYTDDVDTFLFGAKMILRNPSVTLSGNRAHSLKNGAGRDDGNHAATYTSHNILNHPSVQLTQGGLILIGILRGGDYHQAGLQGCGGTIAHGLAKCGFGDSLLRAAQTLSREKLSEFLDTWREELRVELRTNARGLIGKKYPSLAKSIPSDFPDIEVLLNYTDPITSESNSTRPKKIFIDWEKEPDLGKIAELCELYFEWGVKEIIIKRFRTVLWPAAVLRILRRAALLRDKKATRIGINSSQPPSTPTKSGRPRPVPGTPSSMIVKHFSELQLGTPTRKGKIDSDDEQDEEEPLIVKIHSSRKHATTDGVLEYRLEIAPAQLVRLCESGIKGLRHEVVTGLDDSNDTTDDDDEDAPRGKKTKKPPPEPESHLRIWLPACMVRIVEPELVDEFEGIQEMRQAKKAGKSMRAPRASKPKALPAKVKNISRSANDGAESEDDMVLPIPKRKPRIKPSVVQIEDAIKQDFFPPEKVPPKAKKAASATGKIAALFSQSDTIHEIDLGDSSLHEYAGRSRSKKPVRKPSVASSSSSSSANSKATSTRYTTPSPPKSRFVPAPFPLSFDDDLPSRPTQGVKQADIDLANPSMQHTRSTTPPSPPKFIPAPFPLLFDDNHPLHSTRASGQNSVRSVDRPRSSTPIRSRNLSPPTSDVDSPCSSVHKSPRKSQEHTSPRSKSPTHRAPDASDSDRAVSPSPMRSRPVMPALKLTSSPSRSKWNRSIIEISSDSDSEVVLKLKATKKPLKPVKPLAVARAMSTSATVRLPASVAGAPSGSTEKTGSSRSRPKYTEPSNSDNVIDLT</sequence>
<dbReference type="InterPro" id="IPR006086">
    <property type="entry name" value="XPG-I_dom"/>
</dbReference>
<dbReference type="Pfam" id="PF00867">
    <property type="entry name" value="XPG_I"/>
    <property type="match status" value="1"/>
</dbReference>
<feature type="compositionally biased region" description="Polar residues" evidence="1">
    <location>
        <begin position="378"/>
        <end position="390"/>
    </location>
</feature>
<feature type="compositionally biased region" description="Polar residues" evidence="1">
    <location>
        <begin position="926"/>
        <end position="937"/>
    </location>
</feature>
<evidence type="ECO:0000313" key="3">
    <source>
        <dbReference type="EMBL" id="CCM02117.1"/>
    </source>
</evidence>
<dbReference type="PANTHER" id="PTHR11081:SF75">
    <property type="entry name" value="ENDONUCLEASE, PUTATIVE (AFU_ORTHOLOGUE AFUA_3G13260)-RELATED"/>
    <property type="match status" value="1"/>
</dbReference>
<dbReference type="InterPro" id="IPR029060">
    <property type="entry name" value="PIN-like_dom_sf"/>
</dbReference>
<dbReference type="SUPFAM" id="SSF88723">
    <property type="entry name" value="PIN domain-like"/>
    <property type="match status" value="1"/>
</dbReference>
<feature type="compositionally biased region" description="Low complexity" evidence="1">
    <location>
        <begin position="662"/>
        <end position="682"/>
    </location>
</feature>
<feature type="region of interest" description="Disordered" evidence="1">
    <location>
        <begin position="543"/>
        <end position="578"/>
    </location>
</feature>
<name>J4HWE4_9APHY</name>
<dbReference type="InterPro" id="IPR036279">
    <property type="entry name" value="5-3_exonuclease_C_sf"/>
</dbReference>
<accession>J4HWE4</accession>
<feature type="region of interest" description="Disordered" evidence="1">
    <location>
        <begin position="650"/>
        <end position="855"/>
    </location>
</feature>
<feature type="compositionally biased region" description="Polar residues" evidence="1">
    <location>
        <begin position="724"/>
        <end position="733"/>
    </location>
</feature>
<feature type="compositionally biased region" description="Polar residues" evidence="1">
    <location>
        <begin position="774"/>
        <end position="798"/>
    </location>
</feature>
<feature type="compositionally biased region" description="Polar residues" evidence="1">
    <location>
        <begin position="758"/>
        <end position="767"/>
    </location>
</feature>
<feature type="region of interest" description="Disordered" evidence="1">
    <location>
        <begin position="377"/>
        <end position="403"/>
    </location>
</feature>
<gene>
    <name evidence="3" type="ORF">FIBRA_04194</name>
</gene>
<dbReference type="GO" id="GO:0008821">
    <property type="term" value="F:crossover junction DNA endonuclease activity"/>
    <property type="evidence" value="ECO:0007669"/>
    <property type="project" value="InterPro"/>
</dbReference>
<feature type="region of interest" description="Disordered" evidence="1">
    <location>
        <begin position="893"/>
        <end position="937"/>
    </location>
</feature>
<feature type="compositionally biased region" description="Acidic residues" evidence="1">
    <location>
        <begin position="425"/>
        <end position="434"/>
    </location>
</feature>
<dbReference type="PRINTS" id="PR00853">
    <property type="entry name" value="XPGRADSUPER"/>
</dbReference>
<dbReference type="SMART" id="SM00484">
    <property type="entry name" value="XPGI"/>
    <property type="match status" value="1"/>
</dbReference>
<feature type="compositionally biased region" description="Pro residues" evidence="1">
    <location>
        <begin position="734"/>
        <end position="745"/>
    </location>
</feature>
<dbReference type="Pfam" id="PF18380">
    <property type="entry name" value="GEN1_C"/>
    <property type="match status" value="1"/>
</dbReference>
<dbReference type="GO" id="GO:0017108">
    <property type="term" value="F:5'-flap endonuclease activity"/>
    <property type="evidence" value="ECO:0007669"/>
    <property type="project" value="TreeGrafter"/>
</dbReference>
<dbReference type="Proteomes" id="UP000006352">
    <property type="component" value="Unassembled WGS sequence"/>
</dbReference>
<dbReference type="GO" id="GO:0006281">
    <property type="term" value="P:DNA repair"/>
    <property type="evidence" value="ECO:0007669"/>
    <property type="project" value="UniProtKB-ARBA"/>
</dbReference>
<dbReference type="InParanoid" id="J4HWE4"/>
<feature type="compositionally biased region" description="Basic and acidic residues" evidence="1">
    <location>
        <begin position="818"/>
        <end position="827"/>
    </location>
</feature>
<evidence type="ECO:0000313" key="4">
    <source>
        <dbReference type="Proteomes" id="UP000006352"/>
    </source>
</evidence>
<feature type="compositionally biased region" description="Polar residues" evidence="1">
    <location>
        <begin position="909"/>
        <end position="919"/>
    </location>
</feature>
<feature type="region of interest" description="Disordered" evidence="1">
    <location>
        <begin position="416"/>
        <end position="436"/>
    </location>
</feature>
<dbReference type="HOGENOM" id="CLU_007575_1_0_1"/>
<feature type="region of interest" description="Disordered" evidence="1">
    <location>
        <begin position="481"/>
        <end position="512"/>
    </location>
</feature>
<dbReference type="STRING" id="599839.J4HWE4"/>
<dbReference type="RefSeq" id="XP_012181400.1">
    <property type="nucleotide sequence ID" value="XM_012326010.1"/>
</dbReference>
<feature type="compositionally biased region" description="Acidic residues" evidence="1">
    <location>
        <begin position="484"/>
        <end position="495"/>
    </location>
</feature>
<protein>
    <recommendedName>
        <fullName evidence="2">XPG-I domain-containing protein</fullName>
    </recommendedName>
</protein>
<evidence type="ECO:0000256" key="1">
    <source>
        <dbReference type="SAM" id="MobiDB-lite"/>
    </source>
</evidence>
<proteinExistence type="predicted"/>
<dbReference type="PANTHER" id="PTHR11081">
    <property type="entry name" value="FLAP ENDONUCLEASE FAMILY MEMBER"/>
    <property type="match status" value="1"/>
</dbReference>
<dbReference type="CDD" id="cd09906">
    <property type="entry name" value="H3TH_YEN1"/>
    <property type="match status" value="1"/>
</dbReference>
<dbReference type="GeneID" id="24097028"/>
<evidence type="ECO:0000259" key="2">
    <source>
        <dbReference type="SMART" id="SM00484"/>
    </source>
</evidence>
<dbReference type="Gene3D" id="3.40.50.1010">
    <property type="entry name" value="5'-nuclease"/>
    <property type="match status" value="2"/>
</dbReference>
<dbReference type="SUPFAM" id="SSF47807">
    <property type="entry name" value="5' to 3' exonuclease, C-terminal subdomain"/>
    <property type="match status" value="1"/>
</dbReference>